<accession>A0A482W5T3</accession>
<organism evidence="2 3">
    <name type="scientific">Asbolus verrucosus</name>
    <name type="common">Desert ironclad beetle</name>
    <dbReference type="NCBI Taxonomy" id="1661398"/>
    <lineage>
        <taxon>Eukaryota</taxon>
        <taxon>Metazoa</taxon>
        <taxon>Ecdysozoa</taxon>
        <taxon>Arthropoda</taxon>
        <taxon>Hexapoda</taxon>
        <taxon>Insecta</taxon>
        <taxon>Pterygota</taxon>
        <taxon>Neoptera</taxon>
        <taxon>Endopterygota</taxon>
        <taxon>Coleoptera</taxon>
        <taxon>Polyphaga</taxon>
        <taxon>Cucujiformia</taxon>
        <taxon>Tenebrionidae</taxon>
        <taxon>Pimeliinae</taxon>
        <taxon>Asbolus</taxon>
    </lineage>
</organism>
<comment type="caution">
    <text evidence="2">The sequence shown here is derived from an EMBL/GenBank/DDBJ whole genome shotgun (WGS) entry which is preliminary data.</text>
</comment>
<feature type="compositionally biased region" description="Basic and acidic residues" evidence="1">
    <location>
        <begin position="179"/>
        <end position="192"/>
    </location>
</feature>
<name>A0A482W5T3_ASBVE</name>
<dbReference type="STRING" id="1661398.A0A482W5T3"/>
<protein>
    <submittedName>
        <fullName evidence="2">Microtubule-associated protein futsch</fullName>
    </submittedName>
</protein>
<dbReference type="OrthoDB" id="6621371at2759"/>
<keyword evidence="3" id="KW-1185">Reference proteome</keyword>
<evidence type="ECO:0000256" key="1">
    <source>
        <dbReference type="SAM" id="MobiDB-lite"/>
    </source>
</evidence>
<feature type="compositionally biased region" description="Polar residues" evidence="1">
    <location>
        <begin position="89"/>
        <end position="99"/>
    </location>
</feature>
<evidence type="ECO:0000313" key="3">
    <source>
        <dbReference type="Proteomes" id="UP000292052"/>
    </source>
</evidence>
<feature type="compositionally biased region" description="Basic and acidic residues" evidence="1">
    <location>
        <begin position="719"/>
        <end position="739"/>
    </location>
</feature>
<feature type="compositionally biased region" description="Polar residues" evidence="1">
    <location>
        <begin position="304"/>
        <end position="328"/>
    </location>
</feature>
<dbReference type="Proteomes" id="UP000292052">
    <property type="component" value="Unassembled WGS sequence"/>
</dbReference>
<gene>
    <name evidence="2" type="ORF">BDFB_006115</name>
</gene>
<sequence>DLPTKSHSTCSDGSLLSMGSSEMDEESFSQQSRHSSKLSLHERRSSDQDSDLELGPSSSVAPLNHSAAHHRVAVRPKRRAPHRSKRVPQLSTALPTTPEVNEESSVRSMTPENISREAVTELYSMSTKTTLTESQLKCSSLPPGLAAPGGDGSKLNRSRSNAGSKSQDHFATLEEDVEKEEKTDRSFFDRIFPRRSGKKRKSKEERPSVTGTGTSTTTTIQTAQSYSKQTVESSAYSRKIESKPIAAPRTGAAARQRIQPIDLPASPEAQKKDFECILPKPSPEKSFAGTSPLHAELESRFKQRQTLNASLTPPQSPKSPRNFDSSVISKIELVSKQSEVRRESKSEEIKSKMKIPGLSSLQQRVLSLNDEVDDTGFKSLTDLPDDNIKPSKPVTKSHSFKSAKPALFEQAENKYVINKTNETMNEKRISMSKAASLDSIKHLEEPAKQFLEKERHAEVRNNYQEIKQESTEHFSEIKHEFTVENDESKVKEEFTKIKDYPPQTVSVASDGFSETNNITISGPSHTAVVNVSSNTLDTYNVANTKTETLTSGDKMKEVTTKESVSVTKIQLKRESTQITQSTVTVPKNAIPEFLNRQLNKVEARPSSNVVFSMNSPRIIDEQSRPKTVFSILEPEKATYKNIPRKFSQEEIEIIEKTDDESEKLSPLITVIPMTIGQPQPRFKKNDNNKRKSSITSSTPDSPKREKPFLRSRSISLDSLKGEAENSDKSSQDSLDKLEETVEGIPETPVREKNGSIAEPVVLRKKSLIKQKNDEEPELMKVFARRSLKLKDSESESVSQQVSAMIENNNDTKTRDSDKENQADSPKEERKKIVTKEFLKLKEPLNESRLIKKEEMSENREPLVETIKTPAKEQPKIKESLVERKFIETTEVTLRKPNNNFYSRAFSMNPPKVSETAEMKVKKQASFNERRKTDNWISNIKNGDDLIERKISQDEIITGISPKSDYISTAELLTETKNFNQRKAEWEKRAQEAQKKSVP</sequence>
<feature type="region of interest" description="Disordered" evidence="1">
    <location>
        <begin position="128"/>
        <end position="273"/>
    </location>
</feature>
<dbReference type="AlphaFoldDB" id="A0A482W5T3"/>
<feature type="region of interest" description="Disordered" evidence="1">
    <location>
        <begin position="378"/>
        <end position="401"/>
    </location>
</feature>
<feature type="compositionally biased region" description="Basic and acidic residues" evidence="1">
    <location>
        <begin position="850"/>
        <end position="862"/>
    </location>
</feature>
<feature type="compositionally biased region" description="Low complexity" evidence="1">
    <location>
        <begin position="210"/>
        <end position="225"/>
    </location>
</feature>
<feature type="compositionally biased region" description="Polar residues" evidence="1">
    <location>
        <begin position="1"/>
        <end position="20"/>
    </location>
</feature>
<proteinExistence type="predicted"/>
<dbReference type="EMBL" id="QDEB01025989">
    <property type="protein sequence ID" value="RZC40464.1"/>
    <property type="molecule type" value="Genomic_DNA"/>
</dbReference>
<feature type="compositionally biased region" description="Polar residues" evidence="1">
    <location>
        <begin position="226"/>
        <end position="236"/>
    </location>
</feature>
<feature type="region of interest" description="Disordered" evidence="1">
    <location>
        <begin position="670"/>
        <end position="756"/>
    </location>
</feature>
<feature type="compositionally biased region" description="Polar residues" evidence="1">
    <location>
        <begin position="128"/>
        <end position="138"/>
    </location>
</feature>
<feature type="region of interest" description="Disordered" evidence="1">
    <location>
        <begin position="850"/>
        <end position="875"/>
    </location>
</feature>
<feature type="region of interest" description="Disordered" evidence="1">
    <location>
        <begin position="301"/>
        <end position="356"/>
    </location>
</feature>
<feature type="compositionally biased region" description="Basic and acidic residues" evidence="1">
    <location>
        <begin position="338"/>
        <end position="351"/>
    </location>
</feature>
<feature type="region of interest" description="Disordered" evidence="1">
    <location>
        <begin position="784"/>
        <end position="831"/>
    </location>
</feature>
<feature type="compositionally biased region" description="Basic residues" evidence="1">
    <location>
        <begin position="67"/>
        <end position="86"/>
    </location>
</feature>
<feature type="compositionally biased region" description="Basic and acidic residues" evidence="1">
    <location>
        <begin position="809"/>
        <end position="831"/>
    </location>
</feature>
<feature type="non-terminal residue" evidence="2">
    <location>
        <position position="1"/>
    </location>
</feature>
<evidence type="ECO:0000313" key="2">
    <source>
        <dbReference type="EMBL" id="RZC40464.1"/>
    </source>
</evidence>
<feature type="region of interest" description="Disordered" evidence="1">
    <location>
        <begin position="1"/>
        <end position="115"/>
    </location>
</feature>
<reference evidence="2 3" key="1">
    <citation type="submission" date="2017-03" db="EMBL/GenBank/DDBJ databases">
        <title>Genome of the blue death feigning beetle - Asbolus verrucosus.</title>
        <authorList>
            <person name="Rider S.D."/>
        </authorList>
    </citation>
    <scope>NUCLEOTIDE SEQUENCE [LARGE SCALE GENOMIC DNA]</scope>
    <source>
        <strain evidence="2">Butters</strain>
        <tissue evidence="2">Head and leg muscle</tissue>
    </source>
</reference>